<keyword evidence="1" id="KW-0812">Transmembrane</keyword>
<dbReference type="EMBL" id="JACIEU010000036">
    <property type="protein sequence ID" value="MBB4151407.1"/>
    <property type="molecule type" value="Genomic_DNA"/>
</dbReference>
<dbReference type="AlphaFoldDB" id="A0A7W6PZH9"/>
<sequence length="111" mass="12582">MTIMGRYTPHPDQLPLNWSDNEAIEVIVEQRLAERFEAESFLWRFRLVLIETVMMGLLVLIAGLFLKQPTMMVARASLIVAASCLATGLLLLSLSAGTAKLITRLRRRKRK</sequence>
<evidence type="ECO:0000256" key="1">
    <source>
        <dbReference type="SAM" id="Phobius"/>
    </source>
</evidence>
<feature type="transmembrane region" description="Helical" evidence="1">
    <location>
        <begin position="45"/>
        <end position="66"/>
    </location>
</feature>
<keyword evidence="3" id="KW-1185">Reference proteome</keyword>
<proteinExistence type="predicted"/>
<organism evidence="2 3">
    <name type="scientific">Sphingobium scionense</name>
    <dbReference type="NCBI Taxonomy" id="1404341"/>
    <lineage>
        <taxon>Bacteria</taxon>
        <taxon>Pseudomonadati</taxon>
        <taxon>Pseudomonadota</taxon>
        <taxon>Alphaproteobacteria</taxon>
        <taxon>Sphingomonadales</taxon>
        <taxon>Sphingomonadaceae</taxon>
        <taxon>Sphingobium</taxon>
    </lineage>
</organism>
<keyword evidence="1" id="KW-0472">Membrane</keyword>
<protein>
    <submittedName>
        <fullName evidence="2">Uncharacterized protein</fullName>
    </submittedName>
</protein>
<gene>
    <name evidence="2" type="ORF">GGQ90_005219</name>
</gene>
<dbReference type="Proteomes" id="UP000590524">
    <property type="component" value="Unassembled WGS sequence"/>
</dbReference>
<evidence type="ECO:0000313" key="3">
    <source>
        <dbReference type="Proteomes" id="UP000590524"/>
    </source>
</evidence>
<dbReference type="RefSeq" id="WP_234893173.1">
    <property type="nucleotide sequence ID" value="NZ_JACIEU010000036.1"/>
</dbReference>
<name>A0A7W6PZH9_9SPHN</name>
<comment type="caution">
    <text evidence="2">The sequence shown here is derived from an EMBL/GenBank/DDBJ whole genome shotgun (WGS) entry which is preliminary data.</text>
</comment>
<accession>A0A7W6PZH9</accession>
<feature type="transmembrane region" description="Helical" evidence="1">
    <location>
        <begin position="78"/>
        <end position="102"/>
    </location>
</feature>
<reference evidence="2 3" key="1">
    <citation type="submission" date="2020-08" db="EMBL/GenBank/DDBJ databases">
        <title>Genomic Encyclopedia of Type Strains, Phase IV (KMG-IV): sequencing the most valuable type-strain genomes for metagenomic binning, comparative biology and taxonomic classification.</title>
        <authorList>
            <person name="Goeker M."/>
        </authorList>
    </citation>
    <scope>NUCLEOTIDE SEQUENCE [LARGE SCALE GENOMIC DNA]</scope>
    <source>
        <strain evidence="2 3">DSM 19371</strain>
    </source>
</reference>
<keyword evidence="1" id="KW-1133">Transmembrane helix</keyword>
<evidence type="ECO:0000313" key="2">
    <source>
        <dbReference type="EMBL" id="MBB4151407.1"/>
    </source>
</evidence>